<evidence type="ECO:0000313" key="4">
    <source>
        <dbReference type="Proteomes" id="UP000573599"/>
    </source>
</evidence>
<feature type="domain" description="CAAX prenyl protease 2/Lysostaphin resistance protein A-like" evidence="2">
    <location>
        <begin position="144"/>
        <end position="229"/>
    </location>
</feature>
<keyword evidence="1" id="KW-1133">Transmembrane helix</keyword>
<organism evidence="3 4">
    <name type="scientific">Pedococcus badiiscoriae</name>
    <dbReference type="NCBI Taxonomy" id="642776"/>
    <lineage>
        <taxon>Bacteria</taxon>
        <taxon>Bacillati</taxon>
        <taxon>Actinomycetota</taxon>
        <taxon>Actinomycetes</taxon>
        <taxon>Micrococcales</taxon>
        <taxon>Intrasporangiaceae</taxon>
        <taxon>Pedococcus</taxon>
    </lineage>
</organism>
<dbReference type="EMBL" id="JACCAB010000001">
    <property type="protein sequence ID" value="NYG06213.1"/>
    <property type="molecule type" value="Genomic_DNA"/>
</dbReference>
<dbReference type="Pfam" id="PF02517">
    <property type="entry name" value="Rce1-like"/>
    <property type="match status" value="1"/>
</dbReference>
<gene>
    <name evidence="3" type="ORF">BJ986_000700</name>
</gene>
<keyword evidence="4" id="KW-1185">Reference proteome</keyword>
<dbReference type="Proteomes" id="UP000573599">
    <property type="component" value="Unassembled WGS sequence"/>
</dbReference>
<protein>
    <recommendedName>
        <fullName evidence="2">CAAX prenyl protease 2/Lysostaphin resistance protein A-like domain-containing protein</fullName>
    </recommendedName>
</protein>
<feature type="transmembrane region" description="Helical" evidence="1">
    <location>
        <begin position="175"/>
        <end position="205"/>
    </location>
</feature>
<feature type="transmembrane region" description="Helical" evidence="1">
    <location>
        <begin position="38"/>
        <end position="57"/>
    </location>
</feature>
<reference evidence="3 4" key="1">
    <citation type="submission" date="2020-07" db="EMBL/GenBank/DDBJ databases">
        <title>Sequencing the genomes of 1000 actinobacteria strains.</title>
        <authorList>
            <person name="Klenk H.-P."/>
        </authorList>
    </citation>
    <scope>NUCLEOTIDE SEQUENCE [LARGE SCALE GENOMIC DNA]</scope>
    <source>
        <strain evidence="3 4">DSM 23987</strain>
    </source>
</reference>
<dbReference type="GO" id="GO:0004175">
    <property type="term" value="F:endopeptidase activity"/>
    <property type="evidence" value="ECO:0007669"/>
    <property type="project" value="UniProtKB-ARBA"/>
</dbReference>
<dbReference type="InterPro" id="IPR003675">
    <property type="entry name" value="Rce1/LyrA-like_dom"/>
</dbReference>
<keyword evidence="1" id="KW-0812">Transmembrane</keyword>
<feature type="transmembrane region" description="Helical" evidence="1">
    <location>
        <begin position="63"/>
        <end position="85"/>
    </location>
</feature>
<proteinExistence type="predicted"/>
<accession>A0A852WAV4</accession>
<dbReference type="RefSeq" id="WP_179420734.1">
    <property type="nucleotide sequence ID" value="NZ_JACCAB010000001.1"/>
</dbReference>
<dbReference type="AlphaFoldDB" id="A0A852WAV4"/>
<feature type="transmembrane region" description="Helical" evidence="1">
    <location>
        <begin position="217"/>
        <end position="239"/>
    </location>
</feature>
<comment type="caution">
    <text evidence="3">The sequence shown here is derived from an EMBL/GenBank/DDBJ whole genome shotgun (WGS) entry which is preliminary data.</text>
</comment>
<name>A0A852WAV4_9MICO</name>
<evidence type="ECO:0000259" key="2">
    <source>
        <dbReference type="Pfam" id="PF02517"/>
    </source>
</evidence>
<feature type="transmembrane region" description="Helical" evidence="1">
    <location>
        <begin position="106"/>
        <end position="128"/>
    </location>
</feature>
<evidence type="ECO:0000313" key="3">
    <source>
        <dbReference type="EMBL" id="NYG06213.1"/>
    </source>
</evidence>
<keyword evidence="1" id="KW-0472">Membrane</keyword>
<dbReference type="GO" id="GO:0080120">
    <property type="term" value="P:CAAX-box protein maturation"/>
    <property type="evidence" value="ECO:0007669"/>
    <property type="project" value="UniProtKB-ARBA"/>
</dbReference>
<sequence length="243" mass="25393">MTTVRPVREVREFIRAALVQPVARDHTESDAAFHRRRLVALVTLLVGALVLGFALRIRPGDPLFYAATLGLAGVWGAGALASGPLHLGRAHTRAGGEDARPVVQSLTLGALLLLLFLAGAAVVAHVPVLRDPVQHLLDHARLGSLAVVAVLTAVNGVAEELYFRGALYSAVGRRHAVAVTTVVYALTTAGAGIPLLVLAAALLGLVTALQRRVTGGILGPVITHLTWSLGMLFLLPPVLSTGR</sequence>
<evidence type="ECO:0000256" key="1">
    <source>
        <dbReference type="SAM" id="Phobius"/>
    </source>
</evidence>